<dbReference type="EMBL" id="CP051206">
    <property type="protein sequence ID" value="QJB44119.1"/>
    <property type="molecule type" value="Genomic_DNA"/>
</dbReference>
<reference evidence="1 2" key="2">
    <citation type="submission" date="2020-04" db="EMBL/GenBank/DDBJ databases">
        <authorList>
            <person name="Fomenkov A."/>
            <person name="Anton B.P."/>
            <person name="Roberts R.J."/>
        </authorList>
    </citation>
    <scope>NUCLEOTIDE SEQUENCE [LARGE SCALE GENOMIC DNA]</scope>
    <source>
        <strain evidence="1 2">CCAP 1403/13f</strain>
    </source>
</reference>
<evidence type="ECO:0000313" key="1">
    <source>
        <dbReference type="EMBL" id="QJB44119.1"/>
    </source>
</evidence>
<organism evidence="1 2">
    <name type="scientific">Dolichospermum flos-aquae CCAP 1403/13F</name>
    <dbReference type="NCBI Taxonomy" id="315271"/>
    <lineage>
        <taxon>Bacteria</taxon>
        <taxon>Bacillati</taxon>
        <taxon>Cyanobacteriota</taxon>
        <taxon>Cyanophyceae</taxon>
        <taxon>Nostocales</taxon>
        <taxon>Aphanizomenonaceae</taxon>
        <taxon>Dolichospermum</taxon>
    </lineage>
</organism>
<dbReference type="InterPro" id="IPR016181">
    <property type="entry name" value="Acyl_CoA_acyltransferase"/>
</dbReference>
<dbReference type="GO" id="GO:0016740">
    <property type="term" value="F:transferase activity"/>
    <property type="evidence" value="ECO:0007669"/>
    <property type="project" value="UniProtKB-KW"/>
</dbReference>
<protein>
    <submittedName>
        <fullName evidence="1">GNAT family N-acetyltransferase</fullName>
    </submittedName>
</protein>
<proteinExistence type="predicted"/>
<dbReference type="KEGG" id="dfs:HGD76_07860"/>
<dbReference type="Proteomes" id="UP000502433">
    <property type="component" value="Chromosome"/>
</dbReference>
<dbReference type="RefSeq" id="WP_168695439.1">
    <property type="nucleotide sequence ID" value="NZ_CP051206.1"/>
</dbReference>
<evidence type="ECO:0000313" key="2">
    <source>
        <dbReference type="Proteomes" id="UP000502433"/>
    </source>
</evidence>
<dbReference type="AlphaFoldDB" id="A0A6H2BZH0"/>
<dbReference type="SUPFAM" id="SSF55729">
    <property type="entry name" value="Acyl-CoA N-acyltransferases (Nat)"/>
    <property type="match status" value="1"/>
</dbReference>
<sequence>MKENLKIFQCSENKYVDAKILPLSQKHLEEIELSWKPELNKNKCWDKDLEFSKYLHEKPSLKFYVLECNLVAQGIIGLLPGRPSMLERGENLVYVAILTVAPWNRADINNSPKYKGIGTTLITFAAIFSIHLGFEGKIGLHSVKTAENFYKRLDFLDLGNDINYKNYHYLELPIDDAELLVLNSLLLDNLSN</sequence>
<keyword evidence="1" id="KW-0808">Transferase</keyword>
<accession>A0A6H2BZH0</accession>
<gene>
    <name evidence="1" type="ORF">HGD76_07860</name>
</gene>
<reference evidence="1 2" key="1">
    <citation type="submission" date="2020-04" db="EMBL/GenBank/DDBJ databases">
        <title>Genome-Wide Identification of 5-Methylcytosine Sites in Bacterial Genomes By High-Throughput Sequencing of MspJI Restriction Fragments.</title>
        <authorList>
            <person name="Wu V."/>
        </authorList>
    </citation>
    <scope>NUCLEOTIDE SEQUENCE [LARGE SCALE GENOMIC DNA]</scope>
    <source>
        <strain evidence="1 2">CCAP 1403/13f</strain>
    </source>
</reference>
<name>A0A6H2BZH0_DOLFA</name>